<keyword evidence="2" id="KW-0808">Transferase</keyword>
<dbReference type="InterPro" id="IPR052519">
    <property type="entry name" value="Euk-type_GlcNAc_Kinase"/>
</dbReference>
<dbReference type="InterPro" id="IPR043129">
    <property type="entry name" value="ATPase_NBD"/>
</dbReference>
<dbReference type="Proteomes" id="UP001059272">
    <property type="component" value="Chromosome"/>
</dbReference>
<gene>
    <name evidence="2" type="ORF">LW347_17800</name>
</gene>
<evidence type="ECO:0000313" key="2">
    <source>
        <dbReference type="EMBL" id="UVO07681.1"/>
    </source>
</evidence>
<protein>
    <submittedName>
        <fullName evidence="2">Glucosamine kinase</fullName>
    </submittedName>
</protein>
<dbReference type="KEGG" id="ppoo:LW347_17800"/>
<dbReference type="Pfam" id="PF01869">
    <property type="entry name" value="BcrAD_BadFG"/>
    <property type="match status" value="1"/>
</dbReference>
<dbReference type="Gene3D" id="3.30.420.40">
    <property type="match status" value="2"/>
</dbReference>
<dbReference type="AlphaFoldDB" id="A0AAE9NSF5"/>
<keyword evidence="2" id="KW-0418">Kinase</keyword>
<dbReference type="PANTHER" id="PTHR43190">
    <property type="entry name" value="N-ACETYL-D-GLUCOSAMINE KINASE"/>
    <property type="match status" value="1"/>
</dbReference>
<accession>A0AAE9NSF5</accession>
<proteinExistence type="predicted"/>
<feature type="domain" description="ATPase BadF/BadG/BcrA/BcrD type" evidence="1">
    <location>
        <begin position="8"/>
        <end position="261"/>
    </location>
</feature>
<evidence type="ECO:0000259" key="1">
    <source>
        <dbReference type="Pfam" id="PF01869"/>
    </source>
</evidence>
<name>A0AAE9NSF5_9GAMM</name>
<organism evidence="2 3">
    <name type="scientific">Pectobacterium polonicum</name>
    <dbReference type="NCBI Taxonomy" id="2485124"/>
    <lineage>
        <taxon>Bacteria</taxon>
        <taxon>Pseudomonadati</taxon>
        <taxon>Pseudomonadota</taxon>
        <taxon>Gammaproteobacteria</taxon>
        <taxon>Enterobacterales</taxon>
        <taxon>Pectobacteriaceae</taxon>
        <taxon>Pectobacterium</taxon>
    </lineage>
</organism>
<dbReference type="EMBL" id="CP090065">
    <property type="protein sequence ID" value="UVO07681.1"/>
    <property type="molecule type" value="Genomic_DNA"/>
</dbReference>
<dbReference type="PANTHER" id="PTHR43190:SF3">
    <property type="entry name" value="N-ACETYL-D-GLUCOSAMINE KINASE"/>
    <property type="match status" value="1"/>
</dbReference>
<dbReference type="CDD" id="cd24082">
    <property type="entry name" value="ASKHA_NBD_GspK-like"/>
    <property type="match status" value="1"/>
</dbReference>
<dbReference type="GO" id="GO:0016301">
    <property type="term" value="F:kinase activity"/>
    <property type="evidence" value="ECO:0007669"/>
    <property type="project" value="UniProtKB-KW"/>
</dbReference>
<dbReference type="InterPro" id="IPR002731">
    <property type="entry name" value="ATPase_BadF"/>
</dbReference>
<sequence length="309" mass="32692">MTTWLYAGVDGGGTGCRARIYQADGTPLGQGHGGRANLLLGVENVRQSVDDAITQALKNSGLSPDDVSRLKVGLALASAEHRTASEAFLALPHSYATQVLNTDALGACLAVNQGKDAGVVIAGTGSCGLAWQNQTITAYGGHEFPISDQGSGARLGLAALQHTYDVLQGWCAPSALSQSIDDFFSASATHRQAANTLDALQQFSQQAKPGDYAQFARHVFDCAQQDDTVSHALLAQTASEIGLLLAAVARHTPPRLSLMGSIGLHIRPWLADEWQSQLAAPMGDALDGARLIACHDYALYPCILKFRYY</sequence>
<reference evidence="2" key="1">
    <citation type="submission" date="2021-12" db="EMBL/GenBank/DDBJ databases">
        <title>Genome sequence of novel Pectobacterium sp. causing blackleg.</title>
        <authorList>
            <person name="Wang J."/>
        </authorList>
    </citation>
    <scope>NUCLEOTIDE SEQUENCE</scope>
    <source>
        <strain evidence="2">BY21311</strain>
    </source>
</reference>
<dbReference type="RefSeq" id="WP_258883031.1">
    <property type="nucleotide sequence ID" value="NZ_CP090065.1"/>
</dbReference>
<evidence type="ECO:0000313" key="3">
    <source>
        <dbReference type="Proteomes" id="UP001059272"/>
    </source>
</evidence>
<dbReference type="SUPFAM" id="SSF53067">
    <property type="entry name" value="Actin-like ATPase domain"/>
    <property type="match status" value="2"/>
</dbReference>